<name>A0A7K3VWT3_9ACTN</name>
<feature type="compositionally biased region" description="Low complexity" evidence="1">
    <location>
        <begin position="103"/>
        <end position="118"/>
    </location>
</feature>
<evidence type="ECO:0000313" key="2">
    <source>
        <dbReference type="EMBL" id="NEK57109.1"/>
    </source>
</evidence>
<evidence type="ECO:0000256" key="1">
    <source>
        <dbReference type="SAM" id="MobiDB-lite"/>
    </source>
</evidence>
<evidence type="ECO:0000313" key="3">
    <source>
        <dbReference type="Proteomes" id="UP000470246"/>
    </source>
</evidence>
<keyword evidence="3" id="KW-1185">Reference proteome</keyword>
<accession>A0A7K3VWT3</accession>
<reference evidence="2 3" key="1">
    <citation type="submission" date="2020-02" db="EMBL/GenBank/DDBJ databases">
        <title>Geodermatophilus sabuli CPCC 205279 I12A-02694.</title>
        <authorList>
            <person name="Jiang Z."/>
        </authorList>
    </citation>
    <scope>NUCLEOTIDE SEQUENCE [LARGE SCALE GENOMIC DNA]</scope>
    <source>
        <strain evidence="2 3">I12A-02694</strain>
    </source>
</reference>
<sequence>MSRPHRPLDGPAAAARAELPESEAAAFDRLAAAVLAHPGAALGPTLRAQLPGTEGVRWLHSVGLSPTTPATALDAGHWLSLYRSWSGSGRAPASGGPGGRGVNGRPSSAHGHAGGAHAIPRWGQ</sequence>
<dbReference type="Proteomes" id="UP000470246">
    <property type="component" value="Unassembled WGS sequence"/>
</dbReference>
<gene>
    <name evidence="2" type="ORF">GCU56_04380</name>
</gene>
<dbReference type="RefSeq" id="WP_163480293.1">
    <property type="nucleotide sequence ID" value="NZ_JAAGWF010000005.1"/>
</dbReference>
<feature type="region of interest" description="Disordered" evidence="1">
    <location>
        <begin position="87"/>
        <end position="124"/>
    </location>
</feature>
<dbReference type="EMBL" id="JAAGWF010000005">
    <property type="protein sequence ID" value="NEK57109.1"/>
    <property type="molecule type" value="Genomic_DNA"/>
</dbReference>
<dbReference type="AlphaFoldDB" id="A0A7K3VWT3"/>
<comment type="caution">
    <text evidence="2">The sequence shown here is derived from an EMBL/GenBank/DDBJ whole genome shotgun (WGS) entry which is preliminary data.</text>
</comment>
<organism evidence="2 3">
    <name type="scientific">Geodermatophilus sabuli</name>
    <dbReference type="NCBI Taxonomy" id="1564158"/>
    <lineage>
        <taxon>Bacteria</taxon>
        <taxon>Bacillati</taxon>
        <taxon>Actinomycetota</taxon>
        <taxon>Actinomycetes</taxon>
        <taxon>Geodermatophilales</taxon>
        <taxon>Geodermatophilaceae</taxon>
        <taxon>Geodermatophilus</taxon>
    </lineage>
</organism>
<protein>
    <submittedName>
        <fullName evidence="2">Uncharacterized protein</fullName>
    </submittedName>
</protein>
<proteinExistence type="predicted"/>